<organism evidence="3 4">
    <name type="scientific">Peiella sedimenti</name>
    <dbReference type="NCBI Taxonomy" id="3061083"/>
    <lineage>
        <taxon>Bacteria</taxon>
        <taxon>Pseudomonadati</taxon>
        <taxon>Pseudomonadota</taxon>
        <taxon>Alphaproteobacteria</taxon>
        <taxon>Caulobacterales</taxon>
        <taxon>Caulobacteraceae</taxon>
        <taxon>Peiella</taxon>
    </lineage>
</organism>
<feature type="region of interest" description="Disordered" evidence="1">
    <location>
        <begin position="20"/>
        <end position="69"/>
    </location>
</feature>
<gene>
    <name evidence="3" type="ORF">Q0812_11980</name>
</gene>
<feature type="domain" description="Smr" evidence="2">
    <location>
        <begin position="91"/>
        <end position="172"/>
    </location>
</feature>
<evidence type="ECO:0000259" key="2">
    <source>
        <dbReference type="PROSITE" id="PS50828"/>
    </source>
</evidence>
<protein>
    <submittedName>
        <fullName evidence="3">Smr/MutS family protein</fullName>
    </submittedName>
</protein>
<dbReference type="PANTHER" id="PTHR35562:SF2">
    <property type="entry name" value="DNA ENDONUCLEASE SMRA-RELATED"/>
    <property type="match status" value="1"/>
</dbReference>
<proteinExistence type="predicted"/>
<dbReference type="PANTHER" id="PTHR35562">
    <property type="entry name" value="DNA ENDONUCLEASE SMRA-RELATED"/>
    <property type="match status" value="1"/>
</dbReference>
<dbReference type="InterPro" id="IPR002625">
    <property type="entry name" value="Smr_dom"/>
</dbReference>
<comment type="caution">
    <text evidence="3">The sequence shown here is derived from an EMBL/GenBank/DDBJ whole genome shotgun (WGS) entry which is preliminary data.</text>
</comment>
<feature type="compositionally biased region" description="Polar residues" evidence="1">
    <location>
        <begin position="34"/>
        <end position="46"/>
    </location>
</feature>
<keyword evidence="4" id="KW-1185">Reference proteome</keyword>
<accession>A0ABT8SNJ0</accession>
<dbReference type="Proteomes" id="UP001169063">
    <property type="component" value="Unassembled WGS sequence"/>
</dbReference>
<dbReference type="SUPFAM" id="SSF160443">
    <property type="entry name" value="SMR domain-like"/>
    <property type="match status" value="1"/>
</dbReference>
<dbReference type="InterPro" id="IPR036063">
    <property type="entry name" value="Smr_dom_sf"/>
</dbReference>
<evidence type="ECO:0000313" key="3">
    <source>
        <dbReference type="EMBL" id="MDO1560145.1"/>
    </source>
</evidence>
<evidence type="ECO:0000313" key="4">
    <source>
        <dbReference type="Proteomes" id="UP001169063"/>
    </source>
</evidence>
<dbReference type="EMBL" id="JAUKTR010000005">
    <property type="protein sequence ID" value="MDO1560145.1"/>
    <property type="molecule type" value="Genomic_DNA"/>
</dbReference>
<evidence type="ECO:0000256" key="1">
    <source>
        <dbReference type="SAM" id="MobiDB-lite"/>
    </source>
</evidence>
<dbReference type="Pfam" id="PF01713">
    <property type="entry name" value="Smr"/>
    <property type="match status" value="1"/>
</dbReference>
<feature type="compositionally biased region" description="Low complexity" evidence="1">
    <location>
        <begin position="47"/>
        <end position="60"/>
    </location>
</feature>
<dbReference type="PROSITE" id="PS50828">
    <property type="entry name" value="SMR"/>
    <property type="match status" value="1"/>
</dbReference>
<reference evidence="3" key="1">
    <citation type="submission" date="2023-07" db="EMBL/GenBank/DDBJ databases">
        <title>Brevundimonas soil sp. nov., isolated from the soil of chemical plant.</title>
        <authorList>
            <person name="Wu N."/>
        </authorList>
    </citation>
    <scope>NUCLEOTIDE SEQUENCE</scope>
    <source>
        <strain evidence="3">XZ-24</strain>
    </source>
</reference>
<sequence>MAGRRDLSPEEKRLWRRVASTVAARPGRNLPEEPTSTPVKADTTSVPATAPGPAAATAPRPRQHSQAPVDIIEPRRLRRLARERDPVDGRIDLHGMGRFEAEDRLVEYLLLKQATGARAVLVITGKGRRGEGVIRRSVHDWLMGPRLRPIVSGVAEAHRRHGGEGALYVTLKPRV</sequence>
<dbReference type="Gene3D" id="3.30.1370.110">
    <property type="match status" value="1"/>
</dbReference>
<name>A0ABT8SNJ0_9CAUL</name>
<dbReference type="RefSeq" id="WP_302110573.1">
    <property type="nucleotide sequence ID" value="NZ_JAUKTR010000005.1"/>
</dbReference>